<comment type="caution">
    <text evidence="1">The sequence shown here is derived from an EMBL/GenBank/DDBJ whole genome shotgun (WGS) entry which is preliminary data.</text>
</comment>
<evidence type="ECO:0000313" key="2">
    <source>
        <dbReference type="Proteomes" id="UP000016644"/>
    </source>
</evidence>
<accession>U2QK59</accession>
<evidence type="ECO:0000313" key="1">
    <source>
        <dbReference type="EMBL" id="ERK41683.1"/>
    </source>
</evidence>
<reference evidence="1 2" key="1">
    <citation type="submission" date="2013-06" db="EMBL/GenBank/DDBJ databases">
        <authorList>
            <person name="Weinstock G."/>
            <person name="Sodergren E."/>
            <person name="Lobos E.A."/>
            <person name="Fulton L."/>
            <person name="Fulton R."/>
            <person name="Courtney L."/>
            <person name="Fronick C."/>
            <person name="O'Laughlin M."/>
            <person name="Godfrey J."/>
            <person name="Wilson R.M."/>
            <person name="Miner T."/>
            <person name="Farmer C."/>
            <person name="Delehaunty K."/>
            <person name="Cordes M."/>
            <person name="Minx P."/>
            <person name="Tomlinson C."/>
            <person name="Chen J."/>
            <person name="Wollam A."/>
            <person name="Pepin K.H."/>
            <person name="Bhonagiri V."/>
            <person name="Zhang X."/>
            <person name="Warren W."/>
            <person name="Mitreva M."/>
            <person name="Mardis E.R."/>
            <person name="Wilson R.K."/>
        </authorList>
    </citation>
    <scope>NUCLEOTIDE SEQUENCE [LARGE SCALE GENOMIC DNA]</scope>
    <source>
        <strain evidence="1 2">ATCC 14869</strain>
    </source>
</reference>
<dbReference type="Proteomes" id="UP000016644">
    <property type="component" value="Unassembled WGS sequence"/>
</dbReference>
<dbReference type="HOGENOM" id="CLU_3235103_0_0_9"/>
<gene>
    <name evidence="1" type="ORF">HMPREF0495_02140</name>
</gene>
<protein>
    <submittedName>
        <fullName evidence="1">Uncharacterized protein</fullName>
    </submittedName>
</protein>
<proteinExistence type="predicted"/>
<dbReference type="PATRIC" id="fig|649758.3.peg.1914"/>
<organism evidence="1 2">
    <name type="scientific">Levilactobacillus brevis ATCC 14869 = DSM 20054</name>
    <dbReference type="NCBI Taxonomy" id="649758"/>
    <lineage>
        <taxon>Bacteria</taxon>
        <taxon>Bacillati</taxon>
        <taxon>Bacillota</taxon>
        <taxon>Bacilli</taxon>
        <taxon>Lactobacillales</taxon>
        <taxon>Lactobacillaceae</taxon>
        <taxon>Levilactobacillus</taxon>
    </lineage>
</organism>
<sequence>MFLRGNNGNLKLRKSKLWLADKNFRDQSIFWLDWWFNHVVDVL</sequence>
<name>U2QK59_LEVBR</name>
<dbReference type="AlphaFoldDB" id="U2QK59"/>
<dbReference type="EMBL" id="AWVK01000104">
    <property type="protein sequence ID" value="ERK41683.1"/>
    <property type="molecule type" value="Genomic_DNA"/>
</dbReference>